<reference evidence="2 3" key="1">
    <citation type="submission" date="2017-11" db="EMBL/GenBank/DDBJ databases">
        <title>Reclassification of Bisgaard taxon 7 as Conservatibacter flavescens gen. nov., sp. nov.</title>
        <authorList>
            <person name="Christensen H."/>
        </authorList>
    </citation>
    <scope>NUCLEOTIDE SEQUENCE [LARGE SCALE GENOMIC DNA]</scope>
    <source>
        <strain evidence="2 3">7_4</strain>
    </source>
</reference>
<dbReference type="AlphaFoldDB" id="A0A2M8RZL6"/>
<dbReference type="SUPFAM" id="SSF57783">
    <property type="entry name" value="Zinc beta-ribbon"/>
    <property type="match status" value="3"/>
</dbReference>
<comment type="caution">
    <text evidence="2">The sequence shown here is derived from an EMBL/GenBank/DDBJ whole genome shotgun (WGS) entry which is preliminary data.</text>
</comment>
<evidence type="ECO:0000259" key="1">
    <source>
        <dbReference type="Pfam" id="PF01396"/>
    </source>
</evidence>
<evidence type="ECO:0000313" key="2">
    <source>
        <dbReference type="EMBL" id="PJG84337.1"/>
    </source>
</evidence>
<keyword evidence="3" id="KW-1185">Reference proteome</keyword>
<name>A0A2M8RZL6_9PAST</name>
<dbReference type="EMBL" id="PHHA01000038">
    <property type="protein sequence ID" value="PJG84337.1"/>
    <property type="molecule type" value="Genomic_DNA"/>
</dbReference>
<dbReference type="GO" id="GO:0003917">
    <property type="term" value="F:DNA topoisomerase type I (single strand cut, ATP-independent) activity"/>
    <property type="evidence" value="ECO:0007669"/>
    <property type="project" value="InterPro"/>
</dbReference>
<feature type="domain" description="DNA topoisomerase type IA zn finger" evidence="1">
    <location>
        <begin position="14"/>
        <end position="48"/>
    </location>
</feature>
<evidence type="ECO:0000313" key="3">
    <source>
        <dbReference type="Proteomes" id="UP000229329"/>
    </source>
</evidence>
<feature type="domain" description="DNA topoisomerase type IA zn finger" evidence="1">
    <location>
        <begin position="106"/>
        <end position="143"/>
    </location>
</feature>
<dbReference type="PANTHER" id="PTHR42785:SF1">
    <property type="entry name" value="DNA TOPOISOMERASE"/>
    <property type="match status" value="1"/>
</dbReference>
<dbReference type="Proteomes" id="UP000229329">
    <property type="component" value="Unassembled WGS sequence"/>
</dbReference>
<gene>
    <name evidence="2" type="ORF">CVP05_12060</name>
</gene>
<proteinExistence type="predicted"/>
<dbReference type="PANTHER" id="PTHR42785">
    <property type="entry name" value="DNA TOPOISOMERASE, TYPE IA, CORE"/>
    <property type="match status" value="1"/>
</dbReference>
<accession>A0A2M8RZL6</accession>
<dbReference type="InterPro" id="IPR013498">
    <property type="entry name" value="Topo_IA_Znf"/>
</dbReference>
<dbReference type="GO" id="GO:0005694">
    <property type="term" value="C:chromosome"/>
    <property type="evidence" value="ECO:0007669"/>
    <property type="project" value="InterPro"/>
</dbReference>
<dbReference type="OrthoDB" id="6412825at2"/>
<protein>
    <recommendedName>
        <fullName evidence="1">DNA topoisomerase type IA zn finger domain-containing protein</fullName>
    </recommendedName>
</protein>
<dbReference type="RefSeq" id="WP_100289812.1">
    <property type="nucleotide sequence ID" value="NZ_PHHA01000038.1"/>
</dbReference>
<dbReference type="Gene3D" id="3.30.65.10">
    <property type="entry name" value="Bacterial Topoisomerase I, domain 1"/>
    <property type="match status" value="3"/>
</dbReference>
<dbReference type="GO" id="GO:0003677">
    <property type="term" value="F:DNA binding"/>
    <property type="evidence" value="ECO:0007669"/>
    <property type="project" value="InterPro"/>
</dbReference>
<dbReference type="GO" id="GO:0006265">
    <property type="term" value="P:DNA topological change"/>
    <property type="evidence" value="ECO:0007669"/>
    <property type="project" value="InterPro"/>
</dbReference>
<dbReference type="Pfam" id="PF01396">
    <property type="entry name" value="Zn_ribbon_Top1"/>
    <property type="match status" value="3"/>
</dbReference>
<feature type="domain" description="DNA topoisomerase type IA zn finger" evidence="1">
    <location>
        <begin position="61"/>
        <end position="95"/>
    </location>
</feature>
<organism evidence="2 3">
    <name type="scientific">Conservatibacter flavescens</name>
    <dbReference type="NCBI Taxonomy" id="28161"/>
    <lineage>
        <taxon>Bacteria</taxon>
        <taxon>Pseudomonadati</taxon>
        <taxon>Pseudomonadota</taxon>
        <taxon>Gammaproteobacteria</taxon>
        <taxon>Pasteurellales</taxon>
        <taxon>Pasteurellaceae</taxon>
        <taxon>Conservatibacter</taxon>
    </lineage>
</organism>
<dbReference type="InterPro" id="IPR000380">
    <property type="entry name" value="Topo_IA"/>
</dbReference>
<sequence length="179" mass="20295">MSQTLFTPTKHEKHCPQCGEILQLKQGKKGLFFGCSAYPKCNYLQPLQTPHESKIIKPLTELCPECGQLLVLRQGHFGMFIGCSGYPHCHFIVHDTPTEQAIPKEITCPDCRQGLLVPRRGRQGKIFYGCDHYPKCKFTLPSQPFSITCPQCKCPVCVEKKAAVYQCVNKQCKHLFNHL</sequence>